<proteinExistence type="predicted"/>
<dbReference type="EMBL" id="LNQE01001856">
    <property type="protein sequence ID" value="KUG04219.1"/>
    <property type="molecule type" value="Genomic_DNA"/>
</dbReference>
<protein>
    <recommendedName>
        <fullName evidence="2">Antitoxin VbhA domain-containing protein</fullName>
    </recommendedName>
</protein>
<dbReference type="CDD" id="cd11586">
    <property type="entry name" value="VbhA_like"/>
    <property type="match status" value="1"/>
</dbReference>
<accession>A0A0W8E6F0</accession>
<evidence type="ECO:0000313" key="1">
    <source>
        <dbReference type="EMBL" id="KUG04219.1"/>
    </source>
</evidence>
<dbReference type="AlphaFoldDB" id="A0A0W8E6F0"/>
<comment type="caution">
    <text evidence="1">The sequence shown here is derived from an EMBL/GenBank/DDBJ whole genome shotgun (WGS) entry which is preliminary data.</text>
</comment>
<gene>
    <name evidence="1" type="ORF">ASZ90_018440</name>
</gene>
<reference evidence="1" key="1">
    <citation type="journal article" date="2015" name="Proc. Natl. Acad. Sci. U.S.A.">
        <title>Networks of energetic and metabolic interactions define dynamics in microbial communities.</title>
        <authorList>
            <person name="Embree M."/>
            <person name="Liu J.K."/>
            <person name="Al-Bassam M.M."/>
            <person name="Zengler K."/>
        </authorList>
    </citation>
    <scope>NUCLEOTIDE SEQUENCE</scope>
</reference>
<sequence>MAVEGLKPSHKARVIGKQYLEGKLSSKEAITIIKTHHAANFGK</sequence>
<evidence type="ECO:0008006" key="2">
    <source>
        <dbReference type="Google" id="ProtNLM"/>
    </source>
</evidence>
<name>A0A0W8E6F0_9ZZZZ</name>
<dbReference type="InterPro" id="IPR033788">
    <property type="entry name" value="VbhA-like"/>
</dbReference>
<organism evidence="1">
    <name type="scientific">hydrocarbon metagenome</name>
    <dbReference type="NCBI Taxonomy" id="938273"/>
    <lineage>
        <taxon>unclassified sequences</taxon>
        <taxon>metagenomes</taxon>
        <taxon>ecological metagenomes</taxon>
    </lineage>
</organism>